<dbReference type="GO" id="GO:0005829">
    <property type="term" value="C:cytosol"/>
    <property type="evidence" value="ECO:0007669"/>
    <property type="project" value="TreeGrafter"/>
</dbReference>
<proteinExistence type="predicted"/>
<comment type="catalytic activity">
    <reaction evidence="10">
        <text>hydrogen sulfide + 3 NADP(+) + 3 H2O = sulfite + 3 NADPH + 4 H(+)</text>
        <dbReference type="Rhea" id="RHEA:13801"/>
        <dbReference type="ChEBI" id="CHEBI:15377"/>
        <dbReference type="ChEBI" id="CHEBI:15378"/>
        <dbReference type="ChEBI" id="CHEBI:17359"/>
        <dbReference type="ChEBI" id="CHEBI:29919"/>
        <dbReference type="ChEBI" id="CHEBI:57783"/>
        <dbReference type="ChEBI" id="CHEBI:58349"/>
        <dbReference type="EC" id="1.8.1.2"/>
    </reaction>
</comment>
<dbReference type="InterPro" id="IPR008254">
    <property type="entry name" value="Flavodoxin/NO_synth"/>
</dbReference>
<evidence type="ECO:0000256" key="5">
    <source>
        <dbReference type="ARBA" id="ARBA00022643"/>
    </source>
</evidence>
<dbReference type="CDD" id="cd06199">
    <property type="entry name" value="SiR"/>
    <property type="match status" value="1"/>
</dbReference>
<evidence type="ECO:0000256" key="7">
    <source>
        <dbReference type="ARBA" id="ARBA00022857"/>
    </source>
</evidence>
<feature type="compositionally biased region" description="Basic and acidic residues" evidence="11">
    <location>
        <begin position="272"/>
        <end position="291"/>
    </location>
</feature>
<keyword evidence="6" id="KW-0274">FAD</keyword>
<evidence type="ECO:0000313" key="15">
    <source>
        <dbReference type="Proteomes" id="UP000235748"/>
    </source>
</evidence>
<evidence type="ECO:0000256" key="2">
    <source>
        <dbReference type="ARBA" id="ARBA00001974"/>
    </source>
</evidence>
<dbReference type="Pfam" id="PF00667">
    <property type="entry name" value="FAD_binding_1"/>
    <property type="match status" value="1"/>
</dbReference>
<dbReference type="InterPro" id="IPR029039">
    <property type="entry name" value="Flavoprotein-like_sf"/>
</dbReference>
<dbReference type="Gene3D" id="3.40.50.80">
    <property type="entry name" value="Nucleotide-binding domain of ferredoxin-NADP reductase (FNR) module"/>
    <property type="match status" value="1"/>
</dbReference>
<keyword evidence="8" id="KW-0560">Oxidoreductase</keyword>
<keyword evidence="4" id="KW-0285">Flavoprotein</keyword>
<evidence type="ECO:0000256" key="6">
    <source>
        <dbReference type="ARBA" id="ARBA00022827"/>
    </source>
</evidence>
<dbReference type="InterPro" id="IPR003097">
    <property type="entry name" value="CysJ-like_FAD-binding"/>
</dbReference>
<evidence type="ECO:0000259" key="12">
    <source>
        <dbReference type="PROSITE" id="PS50902"/>
    </source>
</evidence>
<evidence type="ECO:0000256" key="11">
    <source>
        <dbReference type="SAM" id="MobiDB-lite"/>
    </source>
</evidence>
<dbReference type="Proteomes" id="UP000235748">
    <property type="component" value="Unassembled WGS sequence"/>
</dbReference>
<evidence type="ECO:0000256" key="1">
    <source>
        <dbReference type="ARBA" id="ARBA00001917"/>
    </source>
</evidence>
<protein>
    <recommendedName>
        <fullName evidence="3">assimilatory sulfite reductase (NADPH)</fullName>
        <ecNumber evidence="3">1.8.1.2</ecNumber>
    </recommendedName>
</protein>
<dbReference type="Gene3D" id="1.20.990.10">
    <property type="entry name" value="NADPH-cytochrome p450 Reductase, Chain A, domain 3"/>
    <property type="match status" value="1"/>
</dbReference>
<feature type="compositionally biased region" description="Basic and acidic residues" evidence="11">
    <location>
        <begin position="245"/>
        <end position="261"/>
    </location>
</feature>
<dbReference type="GO" id="GO:0004783">
    <property type="term" value="F:sulfite reductase (NADPH) activity"/>
    <property type="evidence" value="ECO:0007669"/>
    <property type="project" value="UniProtKB-EC"/>
</dbReference>
<evidence type="ECO:0000313" key="14">
    <source>
        <dbReference type="EMBL" id="PMC17478.1"/>
    </source>
</evidence>
<feature type="compositionally biased region" description="Basic and acidic residues" evidence="11">
    <location>
        <begin position="41"/>
        <end position="51"/>
    </location>
</feature>
<reference evidence="14 15" key="1">
    <citation type="submission" date="2017-09" db="EMBL/GenBank/DDBJ databases">
        <title>Bacterial strain isolated from the female urinary microbiota.</title>
        <authorList>
            <person name="Thomas-White K."/>
            <person name="Kumar N."/>
            <person name="Forster S."/>
            <person name="Putonti C."/>
            <person name="Lawley T."/>
            <person name="Wolfe A.J."/>
        </authorList>
    </citation>
    <scope>NUCLEOTIDE SEQUENCE [LARGE SCALE GENOMIC DNA]</scope>
    <source>
        <strain evidence="14 15">UMB0834</strain>
    </source>
</reference>
<organism evidence="14 15">
    <name type="scientific">Staphylococcus pettenkoferi</name>
    <dbReference type="NCBI Taxonomy" id="170573"/>
    <lineage>
        <taxon>Bacteria</taxon>
        <taxon>Bacillati</taxon>
        <taxon>Bacillota</taxon>
        <taxon>Bacilli</taxon>
        <taxon>Bacillales</taxon>
        <taxon>Staphylococcaceae</taxon>
        <taxon>Staphylococcus</taxon>
    </lineage>
</organism>
<dbReference type="InterPro" id="IPR001709">
    <property type="entry name" value="Flavoprot_Pyr_Nucl_cyt_Rdtase"/>
</dbReference>
<dbReference type="PRINTS" id="PR00369">
    <property type="entry name" value="FLAVODOXIN"/>
</dbReference>
<feature type="compositionally biased region" description="Basic and acidic residues" evidence="11">
    <location>
        <begin position="83"/>
        <end position="96"/>
    </location>
</feature>
<dbReference type="InterPro" id="IPR017927">
    <property type="entry name" value="FAD-bd_FR_type"/>
</dbReference>
<dbReference type="InterPro" id="IPR039261">
    <property type="entry name" value="FNR_nucleotide-bd"/>
</dbReference>
<dbReference type="SUPFAM" id="SSF52343">
    <property type="entry name" value="Ferredoxin reductase-like, C-terminal NADP-linked domain"/>
    <property type="match status" value="1"/>
</dbReference>
<comment type="cofactor">
    <cofactor evidence="2">
        <name>FAD</name>
        <dbReference type="ChEBI" id="CHEBI:57692"/>
    </cofactor>
</comment>
<evidence type="ECO:0000256" key="9">
    <source>
        <dbReference type="ARBA" id="ARBA00023192"/>
    </source>
</evidence>
<evidence type="ECO:0000256" key="10">
    <source>
        <dbReference type="ARBA" id="ARBA00052219"/>
    </source>
</evidence>
<feature type="compositionally biased region" description="Low complexity" evidence="11">
    <location>
        <begin position="52"/>
        <end position="67"/>
    </location>
</feature>
<dbReference type="Gene3D" id="3.40.50.360">
    <property type="match status" value="1"/>
</dbReference>
<dbReference type="GO" id="GO:0010181">
    <property type="term" value="F:FMN binding"/>
    <property type="evidence" value="ECO:0007669"/>
    <property type="project" value="InterPro"/>
</dbReference>
<keyword evidence="9" id="KW-0198">Cysteine biosynthesis</keyword>
<dbReference type="InterPro" id="IPR023173">
    <property type="entry name" value="NADPH_Cyt_P450_Rdtase_alpha"/>
</dbReference>
<dbReference type="FunFam" id="3.40.50.80:FF:000001">
    <property type="entry name" value="NADPH--cytochrome P450 reductase 1"/>
    <property type="match status" value="1"/>
</dbReference>
<dbReference type="RefSeq" id="WP_070504056.1">
    <property type="nucleotide sequence ID" value="NZ_JALCYA010000005.1"/>
</dbReference>
<keyword evidence="9" id="KW-0028">Amino-acid biosynthesis</keyword>
<feature type="domain" description="FAD-binding FR-type" evidence="13">
    <location>
        <begin position="335"/>
        <end position="552"/>
    </location>
</feature>
<dbReference type="PANTHER" id="PTHR19384">
    <property type="entry name" value="NITRIC OXIDE SYNTHASE-RELATED"/>
    <property type="match status" value="1"/>
</dbReference>
<dbReference type="PROSITE" id="PS50902">
    <property type="entry name" value="FLAVODOXIN_LIKE"/>
    <property type="match status" value="1"/>
</dbReference>
<comment type="cofactor">
    <cofactor evidence="1">
        <name>FMN</name>
        <dbReference type="ChEBI" id="CHEBI:58210"/>
    </cofactor>
</comment>
<dbReference type="PRINTS" id="PR00371">
    <property type="entry name" value="FPNCR"/>
</dbReference>
<dbReference type="Pfam" id="PF00258">
    <property type="entry name" value="Flavodoxin_1"/>
    <property type="match status" value="1"/>
</dbReference>
<dbReference type="InterPro" id="IPR017938">
    <property type="entry name" value="Riboflavin_synthase-like_b-brl"/>
</dbReference>
<keyword evidence="7" id="KW-0521">NADP</keyword>
<evidence type="ECO:0000256" key="3">
    <source>
        <dbReference type="ARBA" id="ARBA00012604"/>
    </source>
</evidence>
<name>A0A2N6QD36_9STAP</name>
<feature type="domain" description="Flavodoxin-like" evidence="12">
    <location>
        <begin position="97"/>
        <end position="235"/>
    </location>
</feature>
<accession>A0A2N6QD36</accession>
<feature type="region of interest" description="Disordered" evidence="11">
    <location>
        <begin position="36"/>
        <end position="96"/>
    </location>
</feature>
<dbReference type="PROSITE" id="PS51384">
    <property type="entry name" value="FAD_FR"/>
    <property type="match status" value="1"/>
</dbReference>
<dbReference type="EMBL" id="PNGG01000007">
    <property type="protein sequence ID" value="PMC17478.1"/>
    <property type="molecule type" value="Genomic_DNA"/>
</dbReference>
<dbReference type="Pfam" id="PF00175">
    <property type="entry name" value="NAD_binding_1"/>
    <property type="match status" value="1"/>
</dbReference>
<dbReference type="GO" id="GO:0016651">
    <property type="term" value="F:oxidoreductase activity, acting on NAD(P)H"/>
    <property type="evidence" value="ECO:0007669"/>
    <property type="project" value="UniProtKB-ARBA"/>
</dbReference>
<evidence type="ECO:0000256" key="4">
    <source>
        <dbReference type="ARBA" id="ARBA00022630"/>
    </source>
</evidence>
<dbReference type="PANTHER" id="PTHR19384:SF128">
    <property type="entry name" value="NADPH OXIDOREDUCTASE A"/>
    <property type="match status" value="1"/>
</dbReference>
<evidence type="ECO:0000256" key="8">
    <source>
        <dbReference type="ARBA" id="ARBA00023002"/>
    </source>
</evidence>
<dbReference type="GO" id="GO:0050660">
    <property type="term" value="F:flavin adenine dinucleotide binding"/>
    <property type="evidence" value="ECO:0007669"/>
    <property type="project" value="TreeGrafter"/>
</dbReference>
<feature type="region of interest" description="Disordered" evidence="11">
    <location>
        <begin position="245"/>
        <end position="309"/>
    </location>
</feature>
<gene>
    <name evidence="14" type="ORF">CJ235_10725</name>
</gene>
<dbReference type="InterPro" id="IPR001094">
    <property type="entry name" value="Flavdoxin-like"/>
</dbReference>
<dbReference type="GO" id="GO:0019344">
    <property type="term" value="P:cysteine biosynthetic process"/>
    <property type="evidence" value="ECO:0007669"/>
    <property type="project" value="UniProtKB-KW"/>
</dbReference>
<dbReference type="Gene3D" id="2.40.30.10">
    <property type="entry name" value="Translation factors"/>
    <property type="match status" value="1"/>
</dbReference>
<dbReference type="SUPFAM" id="SSF52218">
    <property type="entry name" value="Flavoproteins"/>
    <property type="match status" value="1"/>
</dbReference>
<dbReference type="InterPro" id="IPR001433">
    <property type="entry name" value="OxRdtase_FAD/NAD-bd"/>
</dbReference>
<keyword evidence="5" id="KW-0288">FMN</keyword>
<dbReference type="STRING" id="170573.GCA_001076995_00800"/>
<comment type="caution">
    <text evidence="14">The sequence shown here is derived from an EMBL/GenBank/DDBJ whole genome shotgun (WGS) entry which is preliminary data.</text>
</comment>
<evidence type="ECO:0000259" key="13">
    <source>
        <dbReference type="PROSITE" id="PS51384"/>
    </source>
</evidence>
<dbReference type="EC" id="1.8.1.2" evidence="3"/>
<sequence>MQLNSTNSPFSEEQLTLLNKILPTLTPEQENWLSGYLLSQSEKDQVEEDHATQQQAQTETANEASETSNEDAKEEVAEASEGASERHSSLSERPEKITILFGTETGNAECVAEDFEEKLQAHDFNTELYEMDEFTTEDLPQTSPLFVICSTQGVGEPPINALDTYEYLHGDDAPSMEAVDFAVLALGDQDFDNFCQAGKDFDHILGELGGNRIAPRVDCDFDFEETAEQWMDKMLEVLNAIDPVDSDKTANDADSADKTDENVADESTDNESVGKSKETATTDATANDKNEAASTNTANEAVHDPNGSACVITQAPEDSVTRGDVATPSEQYTKANPFQSTVLKNEVLTQPESNKEVHHLELQIDGNQTQYEPGDILTIIPANNPELVDELIAQLGWEQDVEVPVNHEGETATLREALIYHFEITKLTPTLLTTAGDMFDNADLSEHLLDDGWAKSYAYGRDLIDLLTDYPPQQLQPEMLQQLLRKLPPREYSISSSNQKTPNEVHITVSAVRYEAHGRSREGVCSVQIADRLQPGDHIPIYFRKNPNFKFPFEDDTPIIMIGAGTGIAPYRAYLQEAEERELKKDSWLIFGNQYKATDYLYEEELESWREQGYLSKLDLAFSRDTDEKVYVQHRLLENSETIYNWIINGAALFVCGDKDQMATGVHDALIEVLQKEGHFSEKDAEKYVTQMRKEQRYQRDVY</sequence>
<dbReference type="SUPFAM" id="SSF63380">
    <property type="entry name" value="Riboflavin synthase domain-like"/>
    <property type="match status" value="1"/>
</dbReference>
<dbReference type="AlphaFoldDB" id="A0A2N6QD36"/>